<keyword evidence="1" id="KW-0472">Membrane</keyword>
<comment type="caution">
    <text evidence="2">The sequence shown here is derived from an EMBL/GenBank/DDBJ whole genome shotgun (WGS) entry which is preliminary data.</text>
</comment>
<dbReference type="NCBIfam" id="TIGR00304">
    <property type="entry name" value="TIGR00304 family membrane protein"/>
    <property type="match status" value="1"/>
</dbReference>
<keyword evidence="1" id="KW-1133">Transmembrane helix</keyword>
<organism evidence="2">
    <name type="scientific">Fervidicoccus fontis</name>
    <dbReference type="NCBI Taxonomy" id="683846"/>
    <lineage>
        <taxon>Archaea</taxon>
        <taxon>Thermoproteota</taxon>
        <taxon>Thermoprotei</taxon>
        <taxon>Fervidicoccales</taxon>
        <taxon>Fervidicoccaceae</taxon>
        <taxon>Fervidicoccus</taxon>
    </lineage>
</organism>
<proteinExistence type="predicted"/>
<feature type="transmembrane region" description="Helical" evidence="1">
    <location>
        <begin position="6"/>
        <end position="29"/>
    </location>
</feature>
<gene>
    <name evidence="2" type="ORF">ENO04_01750</name>
</gene>
<feature type="transmembrane region" description="Helical" evidence="1">
    <location>
        <begin position="60"/>
        <end position="81"/>
    </location>
</feature>
<dbReference type="AlphaFoldDB" id="A0A7C1E8T6"/>
<dbReference type="InterPro" id="IPR002849">
    <property type="entry name" value="DUF131"/>
</dbReference>
<protein>
    <submittedName>
        <fullName evidence="2">DUF131 domain-containing protein</fullName>
    </submittedName>
</protein>
<accession>A0A7C1E8T6</accession>
<dbReference type="EMBL" id="DSDY01000055">
    <property type="protein sequence ID" value="HDS10338.1"/>
    <property type="molecule type" value="Genomic_DNA"/>
</dbReference>
<reference evidence="2" key="1">
    <citation type="journal article" date="2020" name="mSystems">
        <title>Genome- and Community-Level Interaction Insights into Carbon Utilization and Element Cycling Functions of Hydrothermarchaeota in Hydrothermal Sediment.</title>
        <authorList>
            <person name="Zhou Z."/>
            <person name="Liu Y."/>
            <person name="Xu W."/>
            <person name="Pan J."/>
            <person name="Luo Z.H."/>
            <person name="Li M."/>
        </authorList>
    </citation>
    <scope>NUCLEOTIDE SEQUENCE [LARGE SCALE GENOMIC DNA]</scope>
    <source>
        <strain evidence="2">SpSt-123</strain>
    </source>
</reference>
<name>A0A7C1E8T6_9CREN</name>
<evidence type="ECO:0000256" key="1">
    <source>
        <dbReference type="SAM" id="Phobius"/>
    </source>
</evidence>
<keyword evidence="1" id="KW-0812">Transmembrane</keyword>
<dbReference type="Pfam" id="PF01998">
    <property type="entry name" value="DUF131"/>
    <property type="match status" value="1"/>
</dbReference>
<sequence>MWDKLVFIGFITIMIGIALIIIGSIISVLRASSEENVEVEAGGVVFIGPIPIVFGTNKQIAWYMLLTAVVLAILMIVMLYITRKII</sequence>
<evidence type="ECO:0000313" key="2">
    <source>
        <dbReference type="EMBL" id="HDS10338.1"/>
    </source>
</evidence>